<dbReference type="PATRIC" id="fig|1299334.3.peg.8403"/>
<dbReference type="AlphaFoldDB" id="X7ZC54"/>
<keyword evidence="1" id="KW-0812">Transmembrane</keyword>
<gene>
    <name evidence="2" type="primary">sdhD1</name>
    <name evidence="2" type="ORF">I553_1145</name>
</gene>
<reference evidence="2" key="1">
    <citation type="submission" date="2014-01" db="EMBL/GenBank/DDBJ databases">
        <authorList>
            <person name="Brown-Elliot B."/>
            <person name="Wallace R."/>
            <person name="Lenaerts A."/>
            <person name="Ordway D."/>
            <person name="DeGroote M.A."/>
            <person name="Parker T."/>
            <person name="Sizemore C."/>
            <person name="Tallon L.J."/>
            <person name="Sadzewicz L.K."/>
            <person name="Sengamalay N."/>
            <person name="Fraser C.M."/>
            <person name="Hine E."/>
            <person name="Shefchek K.A."/>
            <person name="Das S.P."/>
            <person name="Tettelin H."/>
        </authorList>
    </citation>
    <scope>NUCLEOTIDE SEQUENCE [LARGE SCALE GENOMIC DNA]</scope>
    <source>
        <strain evidence="2">4042</strain>
    </source>
</reference>
<keyword evidence="1" id="KW-1133">Transmembrane helix</keyword>
<comment type="caution">
    <text evidence="2">The sequence shown here is derived from an EMBL/GenBank/DDBJ whole genome shotgun (WGS) entry which is preliminary data.</text>
</comment>
<accession>X7ZC54</accession>
<organism evidence="2">
    <name type="scientific">Mycobacterium xenopi 4042</name>
    <dbReference type="NCBI Taxonomy" id="1299334"/>
    <lineage>
        <taxon>Bacteria</taxon>
        <taxon>Bacillati</taxon>
        <taxon>Actinomycetota</taxon>
        <taxon>Actinomycetes</taxon>
        <taxon>Mycobacteriales</taxon>
        <taxon>Mycobacteriaceae</taxon>
        <taxon>Mycobacterium</taxon>
    </lineage>
</organism>
<evidence type="ECO:0000313" key="2">
    <source>
        <dbReference type="EMBL" id="EUA16170.1"/>
    </source>
</evidence>
<feature type="transmembrane region" description="Helical" evidence="1">
    <location>
        <begin position="6"/>
        <end position="26"/>
    </location>
</feature>
<evidence type="ECO:0000256" key="1">
    <source>
        <dbReference type="SAM" id="Phobius"/>
    </source>
</evidence>
<sequence>MWTDLGLSVFVIYATIRAFWGSAYYVEDYHYLTPFYSPCVSASCVEGAGTLAPGLANCHGSFRWRSYRCRFCWRSG</sequence>
<keyword evidence="1" id="KW-0472">Membrane</keyword>
<dbReference type="EMBL" id="JAOB01000080">
    <property type="protein sequence ID" value="EUA16170.1"/>
    <property type="molecule type" value="Genomic_DNA"/>
</dbReference>
<proteinExistence type="predicted"/>
<name>X7ZC54_MYCXE</name>
<protein>
    <submittedName>
        <fullName evidence="2">Succinate dehydrogenase membrane subunit SdhD1 domain protein</fullName>
    </submittedName>
</protein>